<protein>
    <submittedName>
        <fullName evidence="3">Uncharacterized protein</fullName>
    </submittedName>
</protein>
<evidence type="ECO:0000313" key="4">
    <source>
        <dbReference type="Proteomes" id="UP001218895"/>
    </source>
</evidence>
<feature type="transmembrane region" description="Helical" evidence="2">
    <location>
        <begin position="34"/>
        <end position="54"/>
    </location>
</feature>
<sequence>MENYENTDLEGGPQTLEEIGRVLITGMVKNFKKMIPVMLAVFIGVWLIHTYVLVWLNEGFNPGGTIYVYILALSGSELTGTLFWMILAFILTATIVKIKKKGPGGFIGDFKDISGMFSSSKDSVSEEFQALMAAGIGICLFVGWFLGNFLVSFMLAIVLLFSLSAKNESLLVLCTRIGYSDIKRNSSGEKEFCPLDMQRTVLLFTGGVAGFVISGILPYIITLILAVLAIGYSAYWYYNKNNQGKNPPGTVVAAGILFVILLSLFTVIPVAADDGGFEEAGGTFESWVVSEGAAIAVIMGLPPALGSVIGILTGIIGVEGASAIVSSGGYSTGMAGGTGSGGTPKTPPESTIYGTGTPDDPFRDKGTVGKTKDDGSIEPYPENKDEPREIWGKGTKDDPYRDYPGDEASVPEEPVIEKTPQAPPKEPVQPEPEPPAEEPPVAPPAEPPKPQKPPEVQPPEQPLPPEPEPPKPPEPPVAPPVEPPKPPEPPEVQPPEDIIILKEKLERLEREMQELRETKQKRNEIEKKKIEAYRQYVKHGFRGMFKGGKEIFEAVSDPKDKIWEGVKKKMDVETPLDKAKEKAFGKEVEMKDIAEDMKKTKAKYDEIKQELDKMPSAEDLYKQGHDKMEEIRRLKRQIKNGGF</sequence>
<feature type="transmembrane region" description="Helical" evidence="2">
    <location>
        <begin position="292"/>
        <end position="318"/>
    </location>
</feature>
<dbReference type="GeneID" id="79949463"/>
<proteinExistence type="predicted"/>
<feature type="transmembrane region" description="Helical" evidence="2">
    <location>
        <begin position="66"/>
        <end position="91"/>
    </location>
</feature>
<dbReference type="KEGG" id="manq:L1994_03655"/>
<keyword evidence="2" id="KW-0812">Transmembrane</keyword>
<feature type="compositionally biased region" description="Pro residues" evidence="1">
    <location>
        <begin position="421"/>
        <end position="493"/>
    </location>
</feature>
<dbReference type="PRINTS" id="PR01217">
    <property type="entry name" value="PRICHEXTENSN"/>
</dbReference>
<evidence type="ECO:0000256" key="1">
    <source>
        <dbReference type="SAM" id="MobiDB-lite"/>
    </source>
</evidence>
<name>A0AAF0JNE5_9EURY</name>
<reference evidence="3" key="1">
    <citation type="submission" date="2022-01" db="EMBL/GenBank/DDBJ databases">
        <title>Complete genome of Methanomicrobium antiquum DSM 21220.</title>
        <authorList>
            <person name="Chen S.-C."/>
            <person name="You Y.-T."/>
            <person name="Zhou Y.-Z."/>
            <person name="Lai M.-C."/>
        </authorList>
    </citation>
    <scope>NUCLEOTIDE SEQUENCE</scope>
    <source>
        <strain evidence="3">DSM 21220</strain>
    </source>
</reference>
<organism evidence="3 4">
    <name type="scientific">Methanomicrobium antiquum</name>
    <dbReference type="NCBI Taxonomy" id="487686"/>
    <lineage>
        <taxon>Archaea</taxon>
        <taxon>Methanobacteriati</taxon>
        <taxon>Methanobacteriota</taxon>
        <taxon>Stenosarchaea group</taxon>
        <taxon>Methanomicrobia</taxon>
        <taxon>Methanomicrobiales</taxon>
        <taxon>Methanomicrobiaceae</taxon>
        <taxon>Methanomicrobium</taxon>
    </lineage>
</organism>
<keyword evidence="4" id="KW-1185">Reference proteome</keyword>
<gene>
    <name evidence="3" type="ORF">L1994_03655</name>
</gene>
<dbReference type="RefSeq" id="WP_278100336.1">
    <property type="nucleotide sequence ID" value="NZ_CP091092.1"/>
</dbReference>
<accession>A0AAF0JNE5</accession>
<evidence type="ECO:0000313" key="3">
    <source>
        <dbReference type="EMBL" id="WFN37495.1"/>
    </source>
</evidence>
<dbReference type="Proteomes" id="UP001218895">
    <property type="component" value="Chromosome"/>
</dbReference>
<feature type="compositionally biased region" description="Basic and acidic residues" evidence="1">
    <location>
        <begin position="360"/>
        <end position="404"/>
    </location>
</feature>
<evidence type="ECO:0000256" key="2">
    <source>
        <dbReference type="SAM" id="Phobius"/>
    </source>
</evidence>
<keyword evidence="2" id="KW-0472">Membrane</keyword>
<feature type="transmembrane region" description="Helical" evidence="2">
    <location>
        <begin position="216"/>
        <end position="238"/>
    </location>
</feature>
<dbReference type="EMBL" id="CP091092">
    <property type="protein sequence ID" value="WFN37495.1"/>
    <property type="molecule type" value="Genomic_DNA"/>
</dbReference>
<keyword evidence="2" id="KW-1133">Transmembrane helix</keyword>
<feature type="region of interest" description="Disordered" evidence="1">
    <location>
        <begin position="335"/>
        <end position="500"/>
    </location>
</feature>
<feature type="transmembrane region" description="Helical" evidence="2">
    <location>
        <begin position="130"/>
        <end position="163"/>
    </location>
</feature>
<dbReference type="AlphaFoldDB" id="A0AAF0JNE5"/>
<feature type="transmembrane region" description="Helical" evidence="2">
    <location>
        <begin position="250"/>
        <end position="272"/>
    </location>
</feature>